<name>M8DU77_9BACL</name>
<proteinExistence type="predicted"/>
<reference evidence="2 3" key="1">
    <citation type="submission" date="2013-03" db="EMBL/GenBank/DDBJ databases">
        <title>Assembly of a new bacterial strain Brevibacillus borstelensis AK1.</title>
        <authorList>
            <person name="Rajan I."/>
            <person name="PoliReddy D."/>
            <person name="Sugumar T."/>
            <person name="Rathinam K."/>
            <person name="Alqarawi S."/>
            <person name="Khalil A.B."/>
            <person name="Sivakumar N."/>
        </authorList>
    </citation>
    <scope>NUCLEOTIDE SEQUENCE [LARGE SCALE GENOMIC DNA]</scope>
    <source>
        <strain evidence="2 3">AK1</strain>
    </source>
</reference>
<dbReference type="AlphaFoldDB" id="M8DU77"/>
<keyword evidence="3" id="KW-1185">Reference proteome</keyword>
<dbReference type="Proteomes" id="UP000012081">
    <property type="component" value="Unassembled WGS sequence"/>
</dbReference>
<gene>
    <name evidence="2" type="ORF">I532_21725</name>
</gene>
<accession>M8DU77</accession>
<organism evidence="2 3">
    <name type="scientific">Brevibacillus borstelensis AK1</name>
    <dbReference type="NCBI Taxonomy" id="1300222"/>
    <lineage>
        <taxon>Bacteria</taxon>
        <taxon>Bacillati</taxon>
        <taxon>Bacillota</taxon>
        <taxon>Bacilli</taxon>
        <taxon>Bacillales</taxon>
        <taxon>Paenibacillaceae</taxon>
        <taxon>Brevibacillus</taxon>
    </lineage>
</organism>
<feature type="region of interest" description="Disordered" evidence="1">
    <location>
        <begin position="38"/>
        <end position="69"/>
    </location>
</feature>
<sequence>MITVSNYERQKREVRQVEKDLIEIPHIDIPDEIRQVDLPEIGETTPHPKPSSPSVQTGETERSVGFLAE</sequence>
<dbReference type="STRING" id="1300222.I532_21725"/>
<comment type="caution">
    <text evidence="2">The sequence shown here is derived from an EMBL/GenBank/DDBJ whole genome shotgun (WGS) entry which is preliminary data.</text>
</comment>
<dbReference type="EMBL" id="APBN01000014">
    <property type="protein sequence ID" value="EMT50531.1"/>
    <property type="molecule type" value="Genomic_DNA"/>
</dbReference>
<evidence type="ECO:0000313" key="3">
    <source>
        <dbReference type="Proteomes" id="UP000012081"/>
    </source>
</evidence>
<protein>
    <submittedName>
        <fullName evidence="2">Uncharacterized protein</fullName>
    </submittedName>
</protein>
<evidence type="ECO:0000256" key="1">
    <source>
        <dbReference type="SAM" id="MobiDB-lite"/>
    </source>
</evidence>
<dbReference type="PATRIC" id="fig|1300222.3.peg.4565"/>
<evidence type="ECO:0000313" key="2">
    <source>
        <dbReference type="EMBL" id="EMT50531.1"/>
    </source>
</evidence>